<dbReference type="PANTHER" id="PTHR43625:SF40">
    <property type="entry name" value="ALDO-KETO REDUCTASE YAKC [NADP(+)]"/>
    <property type="match status" value="1"/>
</dbReference>
<proteinExistence type="predicted"/>
<comment type="caution">
    <text evidence="3">The sequence shown here is derived from an EMBL/GenBank/DDBJ whole genome shotgun (WGS) entry which is preliminary data.</text>
</comment>
<sequence>MGMSEFYGASDDDVSLRALAMSYEIGYRHYDTADMYGQGHNETLLGKFLAQHGPSARDNMVLASKFGIVRDPANKYHITANGRSDYVRECCHASLRRLGVEHIDLYYLHRRDPDCPLEETLGALSRLKEEGKIGAIGLCEVSLDTLRTAHAMVKVDALQSEYSLWSRDIEHDILPACASMGIAVVAFSPLGRGFLTARIDDKFMSQADPAQDLRTRLPRFQPENLEHNLALVRQLTELSTPLGITSAQLALAWLLHKAPHLHVIPGSRTSQYLLENQAAATLNIDAGLFAQLDTLFAPQAIAGQRYPGQILRQSNQ</sequence>
<organism evidence="3 4">
    <name type="scientific">Rivihabitans pingtungensis</name>
    <dbReference type="NCBI Taxonomy" id="1054498"/>
    <lineage>
        <taxon>Bacteria</taxon>
        <taxon>Pseudomonadati</taxon>
        <taxon>Pseudomonadota</taxon>
        <taxon>Betaproteobacteria</taxon>
        <taxon>Neisseriales</taxon>
        <taxon>Aquaspirillaceae</taxon>
        <taxon>Rivihabitans</taxon>
    </lineage>
</organism>
<name>A0A318KMG6_9NEIS</name>
<dbReference type="InterPro" id="IPR050791">
    <property type="entry name" value="Aldo-Keto_reductase"/>
</dbReference>
<feature type="domain" description="NADP-dependent oxidoreductase" evidence="2">
    <location>
        <begin position="7"/>
        <end position="294"/>
    </location>
</feature>
<dbReference type="GO" id="GO:0005737">
    <property type="term" value="C:cytoplasm"/>
    <property type="evidence" value="ECO:0007669"/>
    <property type="project" value="TreeGrafter"/>
</dbReference>
<evidence type="ECO:0000313" key="3">
    <source>
        <dbReference type="EMBL" id="PXX79234.1"/>
    </source>
</evidence>
<dbReference type="PANTHER" id="PTHR43625">
    <property type="entry name" value="AFLATOXIN B1 ALDEHYDE REDUCTASE"/>
    <property type="match status" value="1"/>
</dbReference>
<dbReference type="GO" id="GO:0016491">
    <property type="term" value="F:oxidoreductase activity"/>
    <property type="evidence" value="ECO:0007669"/>
    <property type="project" value="UniProtKB-KW"/>
</dbReference>
<dbReference type="EMBL" id="QJKI01000008">
    <property type="protein sequence ID" value="PXX79234.1"/>
    <property type="molecule type" value="Genomic_DNA"/>
</dbReference>
<dbReference type="Proteomes" id="UP000247555">
    <property type="component" value="Unassembled WGS sequence"/>
</dbReference>
<dbReference type="InterPro" id="IPR023210">
    <property type="entry name" value="NADP_OxRdtase_dom"/>
</dbReference>
<gene>
    <name evidence="3" type="ORF">DFR34_108130</name>
</gene>
<accession>A0A318KMG6</accession>
<evidence type="ECO:0000313" key="4">
    <source>
        <dbReference type="Proteomes" id="UP000247555"/>
    </source>
</evidence>
<keyword evidence="4" id="KW-1185">Reference proteome</keyword>
<evidence type="ECO:0000256" key="1">
    <source>
        <dbReference type="ARBA" id="ARBA00023002"/>
    </source>
</evidence>
<dbReference type="InterPro" id="IPR036812">
    <property type="entry name" value="NAD(P)_OxRdtase_dom_sf"/>
</dbReference>
<dbReference type="AlphaFoldDB" id="A0A318KMG6"/>
<reference evidence="3 4" key="1">
    <citation type="submission" date="2018-05" db="EMBL/GenBank/DDBJ databases">
        <title>Genomic Encyclopedia of Type Strains, Phase IV (KMG-IV): sequencing the most valuable type-strain genomes for metagenomic binning, comparative biology and taxonomic classification.</title>
        <authorList>
            <person name="Goeker M."/>
        </authorList>
    </citation>
    <scope>NUCLEOTIDE SEQUENCE [LARGE SCALE GENOMIC DNA]</scope>
    <source>
        <strain evidence="3 4">DSM 29661</strain>
    </source>
</reference>
<protein>
    <submittedName>
        <fullName evidence="3">Aryl-alcohol dehydrogenase-like predicted oxidoreductase</fullName>
    </submittedName>
</protein>
<dbReference type="SUPFAM" id="SSF51430">
    <property type="entry name" value="NAD(P)-linked oxidoreductase"/>
    <property type="match status" value="1"/>
</dbReference>
<evidence type="ECO:0000259" key="2">
    <source>
        <dbReference type="Pfam" id="PF00248"/>
    </source>
</evidence>
<dbReference type="Gene3D" id="3.20.20.100">
    <property type="entry name" value="NADP-dependent oxidoreductase domain"/>
    <property type="match status" value="1"/>
</dbReference>
<keyword evidence="1" id="KW-0560">Oxidoreductase</keyword>
<dbReference type="Pfam" id="PF00248">
    <property type="entry name" value="Aldo_ket_red"/>
    <property type="match status" value="1"/>
</dbReference>